<keyword evidence="2" id="KW-1185">Reference proteome</keyword>
<name>A0A255FZS6_9ACTN</name>
<protein>
    <submittedName>
        <fullName evidence="1">Uncharacterized protein</fullName>
    </submittedName>
</protein>
<evidence type="ECO:0000313" key="2">
    <source>
        <dbReference type="Proteomes" id="UP000215896"/>
    </source>
</evidence>
<proteinExistence type="predicted"/>
<dbReference type="RefSeq" id="WP_094407036.1">
    <property type="nucleotide sequence ID" value="NZ_NMVO01000018.1"/>
</dbReference>
<dbReference type="AlphaFoldDB" id="A0A255FZS6"/>
<evidence type="ECO:0000313" key="1">
    <source>
        <dbReference type="EMBL" id="OYO08811.1"/>
    </source>
</evidence>
<gene>
    <name evidence="1" type="ORF">CGZ94_20155</name>
</gene>
<reference evidence="1 2" key="1">
    <citation type="submission" date="2017-07" db="EMBL/GenBank/DDBJ databases">
        <title>Draft whole genome sequences of clinical Proprionibacteriaceae strains.</title>
        <authorList>
            <person name="Bernier A.-M."/>
            <person name="Bernard K."/>
            <person name="Domingo M.-C."/>
        </authorList>
    </citation>
    <scope>NUCLEOTIDE SEQUENCE [LARGE SCALE GENOMIC DNA]</scope>
    <source>
        <strain evidence="1 2">NML 030167</strain>
    </source>
</reference>
<sequence length="127" mass="14693">MTEQENPGEWAFDGHGELHDLSNHILDIPPAPEPITWRNVVDVPKPHGYRCAIPGDQGQKTLYDHRVVSPVYEDLDGGQWVNVCHEPVWWDWIDMGDQRPDRVPHSTAVRACYVWVEVRYRAGDRIQ</sequence>
<comment type="caution">
    <text evidence="1">The sequence shown here is derived from an EMBL/GenBank/DDBJ whole genome shotgun (WGS) entry which is preliminary data.</text>
</comment>
<dbReference type="EMBL" id="NMVO01000018">
    <property type="protein sequence ID" value="OYO08811.1"/>
    <property type="molecule type" value="Genomic_DNA"/>
</dbReference>
<dbReference type="OrthoDB" id="3738176at2"/>
<dbReference type="Proteomes" id="UP000215896">
    <property type="component" value="Unassembled WGS sequence"/>
</dbReference>
<organism evidence="1 2">
    <name type="scientific">Enemella evansiae</name>
    <dbReference type="NCBI Taxonomy" id="2016499"/>
    <lineage>
        <taxon>Bacteria</taxon>
        <taxon>Bacillati</taxon>
        <taxon>Actinomycetota</taxon>
        <taxon>Actinomycetes</taxon>
        <taxon>Propionibacteriales</taxon>
        <taxon>Propionibacteriaceae</taxon>
        <taxon>Enemella</taxon>
    </lineage>
</organism>
<accession>A0A255FZS6</accession>